<keyword evidence="2" id="KW-1185">Reference proteome</keyword>
<dbReference type="Proteomes" id="UP000013988">
    <property type="component" value="Unassembled WGS sequence"/>
</dbReference>
<sequence>MIIGITAKIKAAIASSHCLEKAPKKLFMARGIVFIFPFIVSNGNKKSFHINIPFRSCNWF</sequence>
<name>R9BRR6_9CLOT</name>
<dbReference type="AlphaFoldDB" id="R9BRR6"/>
<evidence type="ECO:0000313" key="2">
    <source>
        <dbReference type="Proteomes" id="UP000013988"/>
    </source>
</evidence>
<protein>
    <submittedName>
        <fullName evidence="1">Uncharacterized protein</fullName>
    </submittedName>
</protein>
<reference evidence="1 2" key="1">
    <citation type="submission" date="2013-03" db="EMBL/GenBank/DDBJ databases">
        <title>Whole genome shotgun sequencing of Clostridium sartagoforme AAU1.</title>
        <authorList>
            <person name="Joshi C.G."/>
            <person name="Duggirala S.M."/>
            <person name="Nathani N.M."/>
            <person name="Bhatt V.D."/>
            <person name="Patel A.K."/>
            <person name="Pandya P.R."/>
            <person name="KaPatel J.A."/>
        </authorList>
    </citation>
    <scope>NUCLEOTIDE SEQUENCE [LARGE SCALE GENOMIC DNA]</scope>
    <source>
        <strain evidence="1 2">AAU1</strain>
    </source>
</reference>
<evidence type="ECO:0000313" key="1">
    <source>
        <dbReference type="EMBL" id="EOR19824.1"/>
    </source>
</evidence>
<comment type="caution">
    <text evidence="1">The sequence shown here is derived from an EMBL/GenBank/DDBJ whole genome shotgun (WGS) entry which is preliminary data.</text>
</comment>
<dbReference type="EMBL" id="ASRV01000258">
    <property type="protein sequence ID" value="EOR19824.1"/>
    <property type="molecule type" value="Genomic_DNA"/>
</dbReference>
<proteinExistence type="predicted"/>
<organism evidence="1 2">
    <name type="scientific">Clostridium sartagoforme AAU1</name>
    <dbReference type="NCBI Taxonomy" id="1202534"/>
    <lineage>
        <taxon>Bacteria</taxon>
        <taxon>Bacillati</taxon>
        <taxon>Bacillota</taxon>
        <taxon>Clostridia</taxon>
        <taxon>Eubacteriales</taxon>
        <taxon>Clostridiaceae</taxon>
        <taxon>Clostridium</taxon>
    </lineage>
</organism>
<accession>R9BRR6</accession>
<gene>
    <name evidence="1" type="ORF">A500_19972</name>
</gene>